<dbReference type="Gene3D" id="3.30.750.44">
    <property type="match status" value="1"/>
</dbReference>
<dbReference type="NCBIfam" id="TIGR00225">
    <property type="entry name" value="prc"/>
    <property type="match status" value="1"/>
</dbReference>
<keyword evidence="3 5" id="KW-0378">Hydrolase</keyword>
<evidence type="ECO:0000256" key="5">
    <source>
        <dbReference type="RuleBase" id="RU004404"/>
    </source>
</evidence>
<name>A0A3D2X3L3_9FIRM</name>
<dbReference type="InterPro" id="IPR004447">
    <property type="entry name" value="Peptidase_S41A"/>
</dbReference>
<reference evidence="7 8" key="1">
    <citation type="journal article" date="2018" name="Nat. Biotechnol.">
        <title>A standardized bacterial taxonomy based on genome phylogeny substantially revises the tree of life.</title>
        <authorList>
            <person name="Parks D.H."/>
            <person name="Chuvochina M."/>
            <person name="Waite D.W."/>
            <person name="Rinke C."/>
            <person name="Skarshewski A."/>
            <person name="Chaumeil P.A."/>
            <person name="Hugenholtz P."/>
        </authorList>
    </citation>
    <scope>NUCLEOTIDE SEQUENCE [LARGE SCALE GENOMIC DNA]</scope>
    <source>
        <strain evidence="7">UBA11728</strain>
    </source>
</reference>
<dbReference type="Pfam" id="PF03572">
    <property type="entry name" value="Peptidase_S41"/>
    <property type="match status" value="1"/>
</dbReference>
<feature type="domain" description="PDZ" evidence="6">
    <location>
        <begin position="113"/>
        <end position="197"/>
    </location>
</feature>
<keyword evidence="2 5" id="KW-0645">Protease</keyword>
<evidence type="ECO:0000256" key="2">
    <source>
        <dbReference type="ARBA" id="ARBA00022670"/>
    </source>
</evidence>
<evidence type="ECO:0000259" key="6">
    <source>
        <dbReference type="PROSITE" id="PS50106"/>
    </source>
</evidence>
<dbReference type="InterPro" id="IPR041489">
    <property type="entry name" value="PDZ_6"/>
</dbReference>
<dbReference type="GO" id="GO:0006508">
    <property type="term" value="P:proteolysis"/>
    <property type="evidence" value="ECO:0007669"/>
    <property type="project" value="UniProtKB-KW"/>
</dbReference>
<evidence type="ECO:0000256" key="4">
    <source>
        <dbReference type="ARBA" id="ARBA00022825"/>
    </source>
</evidence>
<dbReference type="SUPFAM" id="SSF52096">
    <property type="entry name" value="ClpP/crotonase"/>
    <property type="match status" value="1"/>
</dbReference>
<dbReference type="GO" id="GO:0007165">
    <property type="term" value="P:signal transduction"/>
    <property type="evidence" value="ECO:0007669"/>
    <property type="project" value="TreeGrafter"/>
</dbReference>
<proteinExistence type="inferred from homology"/>
<evidence type="ECO:0000313" key="7">
    <source>
        <dbReference type="EMBL" id="HCL01223.1"/>
    </source>
</evidence>
<dbReference type="InterPro" id="IPR005151">
    <property type="entry name" value="Tail-specific_protease"/>
</dbReference>
<dbReference type="AlphaFoldDB" id="A0A3D2X3L3"/>
<dbReference type="CDD" id="cd07560">
    <property type="entry name" value="Peptidase_S41_CPP"/>
    <property type="match status" value="1"/>
</dbReference>
<organism evidence="7 8">
    <name type="scientific">Lachnoclostridium phytofermentans</name>
    <dbReference type="NCBI Taxonomy" id="66219"/>
    <lineage>
        <taxon>Bacteria</taxon>
        <taxon>Bacillati</taxon>
        <taxon>Bacillota</taxon>
        <taxon>Clostridia</taxon>
        <taxon>Lachnospirales</taxon>
        <taxon>Lachnospiraceae</taxon>
    </lineage>
</organism>
<dbReference type="GO" id="GO:0030288">
    <property type="term" value="C:outer membrane-bounded periplasmic space"/>
    <property type="evidence" value="ECO:0007669"/>
    <property type="project" value="TreeGrafter"/>
</dbReference>
<dbReference type="PROSITE" id="PS50106">
    <property type="entry name" value="PDZ"/>
    <property type="match status" value="1"/>
</dbReference>
<dbReference type="InterPro" id="IPR029045">
    <property type="entry name" value="ClpP/crotonase-like_dom_sf"/>
</dbReference>
<gene>
    <name evidence="7" type="ORF">DHW61_02225</name>
</gene>
<dbReference type="PANTHER" id="PTHR32060:SF30">
    <property type="entry name" value="CARBOXY-TERMINAL PROCESSING PROTEASE CTPA"/>
    <property type="match status" value="1"/>
</dbReference>
<keyword evidence="4 5" id="KW-0720">Serine protease</keyword>
<dbReference type="InterPro" id="IPR036034">
    <property type="entry name" value="PDZ_sf"/>
</dbReference>
<protein>
    <submittedName>
        <fullName evidence="7">S41 family peptidase</fullName>
    </submittedName>
</protein>
<evidence type="ECO:0000313" key="8">
    <source>
        <dbReference type="Proteomes" id="UP000262969"/>
    </source>
</evidence>
<dbReference type="SMART" id="SM00228">
    <property type="entry name" value="PDZ"/>
    <property type="match status" value="1"/>
</dbReference>
<dbReference type="CDD" id="cd06782">
    <property type="entry name" value="cpPDZ_CPP-like"/>
    <property type="match status" value="1"/>
</dbReference>
<dbReference type="SUPFAM" id="SSF50156">
    <property type="entry name" value="PDZ domain-like"/>
    <property type="match status" value="1"/>
</dbReference>
<dbReference type="Pfam" id="PF22694">
    <property type="entry name" value="CtpB_N-like"/>
    <property type="match status" value="1"/>
</dbReference>
<evidence type="ECO:0000256" key="1">
    <source>
        <dbReference type="ARBA" id="ARBA00009179"/>
    </source>
</evidence>
<dbReference type="InterPro" id="IPR055210">
    <property type="entry name" value="CtpA/B_N"/>
</dbReference>
<dbReference type="Gene3D" id="3.90.226.10">
    <property type="entry name" value="2-enoyl-CoA Hydratase, Chain A, domain 1"/>
    <property type="match status" value="1"/>
</dbReference>
<comment type="caution">
    <text evidence="7">The sequence shown here is derived from an EMBL/GenBank/DDBJ whole genome shotgun (WGS) entry which is preliminary data.</text>
</comment>
<dbReference type="Pfam" id="PF17820">
    <property type="entry name" value="PDZ_6"/>
    <property type="match status" value="1"/>
</dbReference>
<dbReference type="SMART" id="SM00245">
    <property type="entry name" value="TSPc"/>
    <property type="match status" value="1"/>
</dbReference>
<dbReference type="EMBL" id="DPVV01000083">
    <property type="protein sequence ID" value="HCL01223.1"/>
    <property type="molecule type" value="Genomic_DNA"/>
</dbReference>
<dbReference type="PANTHER" id="PTHR32060">
    <property type="entry name" value="TAIL-SPECIFIC PROTEASE"/>
    <property type="match status" value="1"/>
</dbReference>
<dbReference type="GO" id="GO:0008236">
    <property type="term" value="F:serine-type peptidase activity"/>
    <property type="evidence" value="ECO:0007669"/>
    <property type="project" value="UniProtKB-KW"/>
</dbReference>
<accession>A0A3D2X3L3</accession>
<dbReference type="Gene3D" id="2.30.42.10">
    <property type="match status" value="1"/>
</dbReference>
<dbReference type="InterPro" id="IPR001478">
    <property type="entry name" value="PDZ"/>
</dbReference>
<comment type="similarity">
    <text evidence="1 5">Belongs to the peptidase S41A family.</text>
</comment>
<dbReference type="Proteomes" id="UP000262969">
    <property type="component" value="Unassembled WGS sequence"/>
</dbReference>
<dbReference type="GO" id="GO:0004175">
    <property type="term" value="F:endopeptidase activity"/>
    <property type="evidence" value="ECO:0007669"/>
    <property type="project" value="TreeGrafter"/>
</dbReference>
<sequence length="418" mass="45958">MKNRFVTGVISGVLCTLIICSLSFGVLYRNALAQKDNGNKNESVQSTDNGTKTEETTAIDEATFQKKLKYIKNLVDNYYLWDVNEGNYQTGMLKGMMSALNDPYSTYYTKEEYDALMETTNGVYYGIGATVSQNVNTGIITIVKPFINGPANKAGVLPGDILYKVEGEEVTGTELTKVVNKMKGEENTIVKITVMREGKSEPIDISITRGQVEIPTIEHEMLKDNIGYISILEFDKITVDQYMAAINELEKQGMKGLVIDLRDNPGGLYDSAVKMLDRIIGKGLLVYTETKDGTRSEDYATTKEELKVPLAVIVNGNSASASEIFAGAIQDYKKGTIVGTQSFGKGIVQSLFPLFDGSAVKVTVSNYFTPNGRSIHKTGITPDVVVELNEALKKKVVITHDEDNQLQKAIEVLKSQIK</sequence>
<evidence type="ECO:0000256" key="3">
    <source>
        <dbReference type="ARBA" id="ARBA00022801"/>
    </source>
</evidence>